<sequence length="25" mass="2640">MLLSTSHGVLVCVVVLHLSVGPSEY</sequence>
<protein>
    <submittedName>
        <fullName evidence="1">Uncharacterized protein</fullName>
    </submittedName>
</protein>
<organism evidence="1">
    <name type="scientific">Rhizophora mucronata</name>
    <name type="common">Asiatic mangrove</name>
    <dbReference type="NCBI Taxonomy" id="61149"/>
    <lineage>
        <taxon>Eukaryota</taxon>
        <taxon>Viridiplantae</taxon>
        <taxon>Streptophyta</taxon>
        <taxon>Embryophyta</taxon>
        <taxon>Tracheophyta</taxon>
        <taxon>Spermatophyta</taxon>
        <taxon>Magnoliopsida</taxon>
        <taxon>eudicotyledons</taxon>
        <taxon>Gunneridae</taxon>
        <taxon>Pentapetalae</taxon>
        <taxon>rosids</taxon>
        <taxon>fabids</taxon>
        <taxon>Malpighiales</taxon>
        <taxon>Rhizophoraceae</taxon>
        <taxon>Rhizophora</taxon>
    </lineage>
</organism>
<evidence type="ECO:0000313" key="1">
    <source>
        <dbReference type="EMBL" id="MBX67392.1"/>
    </source>
</evidence>
<dbReference type="EMBL" id="GGEC01086908">
    <property type="protein sequence ID" value="MBX67392.1"/>
    <property type="molecule type" value="Transcribed_RNA"/>
</dbReference>
<proteinExistence type="predicted"/>
<dbReference type="AlphaFoldDB" id="A0A2P2QK82"/>
<name>A0A2P2QK82_RHIMU</name>
<reference evidence="1" key="1">
    <citation type="submission" date="2018-02" db="EMBL/GenBank/DDBJ databases">
        <title>Rhizophora mucronata_Transcriptome.</title>
        <authorList>
            <person name="Meera S.P."/>
            <person name="Sreeshan A."/>
            <person name="Augustine A."/>
        </authorList>
    </citation>
    <scope>NUCLEOTIDE SEQUENCE</scope>
    <source>
        <tissue evidence="1">Leaf</tissue>
    </source>
</reference>
<accession>A0A2P2QK82</accession>